<evidence type="ECO:0000313" key="5">
    <source>
        <dbReference type="Proteomes" id="UP000218165"/>
    </source>
</evidence>
<dbReference type="PIRSF" id="PIRSF002741">
    <property type="entry name" value="MppA"/>
    <property type="match status" value="1"/>
</dbReference>
<evidence type="ECO:0000313" key="4">
    <source>
        <dbReference type="EMBL" id="ATG52500.1"/>
    </source>
</evidence>
<dbReference type="PROSITE" id="PS51257">
    <property type="entry name" value="PROKAR_LIPOPROTEIN"/>
    <property type="match status" value="1"/>
</dbReference>
<evidence type="ECO:0000259" key="3">
    <source>
        <dbReference type="Pfam" id="PF00496"/>
    </source>
</evidence>
<dbReference type="PROSITE" id="PS51318">
    <property type="entry name" value="TAT"/>
    <property type="match status" value="1"/>
</dbReference>
<gene>
    <name evidence="4" type="ORF">CFK38_13960</name>
</gene>
<dbReference type="Gene3D" id="3.40.190.10">
    <property type="entry name" value="Periplasmic binding protein-like II"/>
    <property type="match status" value="1"/>
</dbReference>
<organism evidence="4 5">
    <name type="scientific">Brachybacterium vulturis</name>
    <dbReference type="NCBI Taxonomy" id="2017484"/>
    <lineage>
        <taxon>Bacteria</taxon>
        <taxon>Bacillati</taxon>
        <taxon>Actinomycetota</taxon>
        <taxon>Actinomycetes</taxon>
        <taxon>Micrococcales</taxon>
        <taxon>Dermabacteraceae</taxon>
        <taxon>Brachybacterium</taxon>
    </lineage>
</organism>
<dbReference type="GO" id="GO:0043190">
    <property type="term" value="C:ATP-binding cassette (ABC) transporter complex"/>
    <property type="evidence" value="ECO:0007669"/>
    <property type="project" value="InterPro"/>
</dbReference>
<dbReference type="InterPro" id="IPR039424">
    <property type="entry name" value="SBP_5"/>
</dbReference>
<dbReference type="Proteomes" id="UP000218165">
    <property type="component" value="Chromosome"/>
</dbReference>
<dbReference type="SUPFAM" id="SSF53850">
    <property type="entry name" value="Periplasmic binding protein-like II"/>
    <property type="match status" value="1"/>
</dbReference>
<feature type="compositionally biased region" description="Gly residues" evidence="1">
    <location>
        <begin position="32"/>
        <end position="48"/>
    </location>
</feature>
<evidence type="ECO:0000256" key="2">
    <source>
        <dbReference type="SAM" id="SignalP"/>
    </source>
</evidence>
<dbReference type="GO" id="GO:0015833">
    <property type="term" value="P:peptide transport"/>
    <property type="evidence" value="ECO:0007669"/>
    <property type="project" value="TreeGrafter"/>
</dbReference>
<dbReference type="InterPro" id="IPR030678">
    <property type="entry name" value="Peptide/Ni-bd"/>
</dbReference>
<dbReference type="Pfam" id="PF00496">
    <property type="entry name" value="SBP_bac_5"/>
    <property type="match status" value="1"/>
</dbReference>
<evidence type="ECO:0000256" key="1">
    <source>
        <dbReference type="SAM" id="MobiDB-lite"/>
    </source>
</evidence>
<protein>
    <submittedName>
        <fullName evidence="4">ABC transporter substrate-binding protein</fullName>
    </submittedName>
</protein>
<dbReference type="RefSeq" id="WP_096803612.1">
    <property type="nucleotide sequence ID" value="NZ_CP023563.1"/>
</dbReference>
<feature type="chain" id="PRO_5039427459" evidence="2">
    <location>
        <begin position="24"/>
        <end position="553"/>
    </location>
</feature>
<keyword evidence="5" id="KW-1185">Reference proteome</keyword>
<dbReference type="PANTHER" id="PTHR30290">
    <property type="entry name" value="PERIPLASMIC BINDING COMPONENT OF ABC TRANSPORTER"/>
    <property type="match status" value="1"/>
</dbReference>
<feature type="compositionally biased region" description="Polar residues" evidence="1">
    <location>
        <begin position="54"/>
        <end position="66"/>
    </location>
</feature>
<feature type="region of interest" description="Disordered" evidence="1">
    <location>
        <begin position="32"/>
        <end position="66"/>
    </location>
</feature>
<dbReference type="Gene3D" id="3.10.105.10">
    <property type="entry name" value="Dipeptide-binding Protein, Domain 3"/>
    <property type="match status" value="1"/>
</dbReference>
<dbReference type="AlphaFoldDB" id="A0A291GQW7"/>
<feature type="signal peptide" evidence="2">
    <location>
        <begin position="1"/>
        <end position="23"/>
    </location>
</feature>
<dbReference type="InterPro" id="IPR006311">
    <property type="entry name" value="TAT_signal"/>
</dbReference>
<feature type="domain" description="Solute-binding protein family 5" evidence="3">
    <location>
        <begin position="90"/>
        <end position="468"/>
    </location>
</feature>
<dbReference type="CDD" id="cd00995">
    <property type="entry name" value="PBP2_NikA_DppA_OppA_like"/>
    <property type="match status" value="1"/>
</dbReference>
<dbReference type="Gene3D" id="3.90.76.10">
    <property type="entry name" value="Dipeptide-binding Protein, Domain 1"/>
    <property type="match status" value="1"/>
</dbReference>
<dbReference type="GO" id="GO:0042597">
    <property type="term" value="C:periplasmic space"/>
    <property type="evidence" value="ECO:0007669"/>
    <property type="project" value="UniProtKB-ARBA"/>
</dbReference>
<dbReference type="GO" id="GO:1904680">
    <property type="term" value="F:peptide transmembrane transporter activity"/>
    <property type="evidence" value="ECO:0007669"/>
    <property type="project" value="TreeGrafter"/>
</dbReference>
<sequence length="553" mass="58851">MTISRRSMMMGTAAGGAAALTLAACGGDEGGSGDAGGGEGGGGGGGGMILANGTEPQNPLIPTNTNEVGGGRIVQNIFAGLVSYDAEGTPQNEVAESIETEDSQHYTITLAEGWTFTNGDPVTAQSFVDAWNFGANASNAQLSGYFFEPIEGFADLQGEDVAADATLTGLAVEDEQTFTVTLVSPQSDFPIRLGYTAFAPLPQAFFDDPEGFGEKPIGNGPYTLKSWEHEVSAELEVNPDYKGPRAPKNDGVRFTFYQDIETGYNDLLSGGLDVIDNIPASRLTSFEQDLGERAVNQPAAIFQSFTIHMEDPNFSGEAGSLRRQALSKSINRQEICDTIFQGTSSPATDYSSPVVNGYSDSIPGSEVLDFDAEGAKKLWEEAEGMQPFEGPFTLAYNADGDHATWVEAVTNQMLNNLGIEATGKSYPTFAALRDEVGNRTITGGFRSGWQADYPSVFNFLGPLYSSAAAEGRGSNDADYMNEEFDQLLADGLSATDDETAFAKAQAAEELLFRDLPAIPLWNDNVTGGSAETVENVVFGWDSQPQYHEITKTA</sequence>
<proteinExistence type="predicted"/>
<keyword evidence="2" id="KW-0732">Signal</keyword>
<dbReference type="PANTHER" id="PTHR30290:SF83">
    <property type="entry name" value="ABC TRANSPORTER SUBSTRATE-BINDING PROTEIN"/>
    <property type="match status" value="1"/>
</dbReference>
<accession>A0A291GQW7</accession>
<dbReference type="KEGG" id="brz:CFK38_13960"/>
<name>A0A291GQW7_9MICO</name>
<dbReference type="InterPro" id="IPR000914">
    <property type="entry name" value="SBP_5_dom"/>
</dbReference>
<dbReference type="EMBL" id="CP023563">
    <property type="protein sequence ID" value="ATG52500.1"/>
    <property type="molecule type" value="Genomic_DNA"/>
</dbReference>
<reference evidence="5" key="1">
    <citation type="submission" date="2017-09" db="EMBL/GenBank/DDBJ databases">
        <title>Brachybacterium sp. VM2412.</title>
        <authorList>
            <person name="Tak E.J."/>
            <person name="Bae J.-W."/>
        </authorList>
    </citation>
    <scope>NUCLEOTIDE SEQUENCE [LARGE SCALE GENOMIC DNA]</scope>
    <source>
        <strain evidence="5">VM2412</strain>
    </source>
</reference>